<evidence type="ECO:0000313" key="2">
    <source>
        <dbReference type="EMBL" id="KAF6240881.1"/>
    </source>
</evidence>
<name>A0A8H6G5L1_9LECA</name>
<sequence length="105" mass="11701">MRLEDQVSEEEAERRDDLQANDPAQSSQATDRHANRPGPARTRCSAYLSPPTVPNANVSGRTRVYAKCLMKGALTSIHTLAFILLEKLRRSTAFECNSSRALPMR</sequence>
<evidence type="ECO:0000256" key="1">
    <source>
        <dbReference type="SAM" id="MobiDB-lite"/>
    </source>
</evidence>
<feature type="compositionally biased region" description="Acidic residues" evidence="1">
    <location>
        <begin position="1"/>
        <end position="11"/>
    </location>
</feature>
<comment type="caution">
    <text evidence="2">The sequence shown here is derived from an EMBL/GenBank/DDBJ whole genome shotgun (WGS) entry which is preliminary data.</text>
</comment>
<gene>
    <name evidence="2" type="ORF">HO173_000673</name>
</gene>
<accession>A0A8H6G5L1</accession>
<dbReference type="Proteomes" id="UP000578531">
    <property type="component" value="Unassembled WGS sequence"/>
</dbReference>
<protein>
    <submittedName>
        <fullName evidence="2">Uncharacterized protein</fullName>
    </submittedName>
</protein>
<feature type="region of interest" description="Disordered" evidence="1">
    <location>
        <begin position="1"/>
        <end position="50"/>
    </location>
</feature>
<dbReference type="EMBL" id="JACCJC010000002">
    <property type="protein sequence ID" value="KAF6240881.1"/>
    <property type="molecule type" value="Genomic_DNA"/>
</dbReference>
<evidence type="ECO:0000313" key="3">
    <source>
        <dbReference type="Proteomes" id="UP000578531"/>
    </source>
</evidence>
<dbReference type="AlphaFoldDB" id="A0A8H6G5L1"/>
<reference evidence="2 3" key="1">
    <citation type="journal article" date="2020" name="Genomics">
        <title>Complete, high-quality genomes from long-read metagenomic sequencing of two wolf lichen thalli reveals enigmatic genome architecture.</title>
        <authorList>
            <person name="McKenzie S.K."/>
            <person name="Walston R.F."/>
            <person name="Allen J.L."/>
        </authorList>
    </citation>
    <scope>NUCLEOTIDE SEQUENCE [LARGE SCALE GENOMIC DNA]</scope>
    <source>
        <strain evidence="2">WasteWater2</strain>
    </source>
</reference>
<proteinExistence type="predicted"/>
<dbReference type="GeneID" id="59282352"/>
<keyword evidence="3" id="KW-1185">Reference proteome</keyword>
<dbReference type="RefSeq" id="XP_037170129.1">
    <property type="nucleotide sequence ID" value="XM_037302622.1"/>
</dbReference>
<organism evidence="2 3">
    <name type="scientific">Letharia columbiana</name>
    <dbReference type="NCBI Taxonomy" id="112416"/>
    <lineage>
        <taxon>Eukaryota</taxon>
        <taxon>Fungi</taxon>
        <taxon>Dikarya</taxon>
        <taxon>Ascomycota</taxon>
        <taxon>Pezizomycotina</taxon>
        <taxon>Lecanoromycetes</taxon>
        <taxon>OSLEUM clade</taxon>
        <taxon>Lecanoromycetidae</taxon>
        <taxon>Lecanorales</taxon>
        <taxon>Lecanorineae</taxon>
        <taxon>Parmeliaceae</taxon>
        <taxon>Letharia</taxon>
    </lineage>
</organism>